<proteinExistence type="predicted"/>
<dbReference type="PANTHER" id="PTHR43611:SF3">
    <property type="entry name" value="FLAVIN MONONUCLEOTIDE HYDROLASE 1, CHLOROPLATIC"/>
    <property type="match status" value="1"/>
</dbReference>
<gene>
    <name evidence="1" type="ORF">PS467_09190</name>
</gene>
<keyword evidence="1" id="KW-0378">Hydrolase</keyword>
<evidence type="ECO:0000313" key="1">
    <source>
        <dbReference type="EMBL" id="WNE95505.1"/>
    </source>
</evidence>
<dbReference type="NCBIfam" id="TIGR01509">
    <property type="entry name" value="HAD-SF-IA-v3"/>
    <property type="match status" value="1"/>
</dbReference>
<reference evidence="1 2" key="1">
    <citation type="submission" date="2023-02" db="EMBL/GenBank/DDBJ databases">
        <title>Streptomyces sp. SCA4-21 with antifungal activity against Fusarium oxysporum f. sp. cubense, Streptomyces sp. SCA2-17 with antifungal activity against Fusarium oxysporum f. sp. cubense.</title>
        <authorList>
            <person name="Qi D."/>
        </authorList>
    </citation>
    <scope>NUCLEOTIDE SEQUENCE [LARGE SCALE GENOMIC DNA]</scope>
    <source>
        <strain evidence="1 2">SCA4-21</strain>
    </source>
</reference>
<dbReference type="Gene3D" id="3.40.50.1000">
    <property type="entry name" value="HAD superfamily/HAD-like"/>
    <property type="match status" value="1"/>
</dbReference>
<accession>A0ABY9UUF0</accession>
<dbReference type="InterPro" id="IPR036412">
    <property type="entry name" value="HAD-like_sf"/>
</dbReference>
<dbReference type="EMBL" id="CP117522">
    <property type="protein sequence ID" value="WNE95505.1"/>
    <property type="molecule type" value="Genomic_DNA"/>
</dbReference>
<name>A0ABY9UUF0_9ACTN</name>
<dbReference type="PANTHER" id="PTHR43611">
    <property type="entry name" value="ALPHA-D-GLUCOSE 1-PHOSPHATE PHOSPHATASE"/>
    <property type="match status" value="1"/>
</dbReference>
<dbReference type="GO" id="GO:0016787">
    <property type="term" value="F:hydrolase activity"/>
    <property type="evidence" value="ECO:0007669"/>
    <property type="project" value="UniProtKB-KW"/>
</dbReference>
<dbReference type="Proteomes" id="UP001305606">
    <property type="component" value="Chromosome"/>
</dbReference>
<dbReference type="RefSeq" id="WP_311034845.1">
    <property type="nucleotide sequence ID" value="NZ_CP117522.1"/>
</dbReference>
<keyword evidence="2" id="KW-1185">Reference proteome</keyword>
<evidence type="ECO:0000313" key="2">
    <source>
        <dbReference type="Proteomes" id="UP001305606"/>
    </source>
</evidence>
<sequence length="207" mass="22939">MNGKKISGLLLDMNGVIRHFDDSGAAAGEALAGLPSGTIREYAYQHPSYELAKVGVMDNRQWVSDVRRRLVADFGHHAENAVEAWCEDRGTVDGDALATIRRIRREVPVGVLSNFTDALHADMVFHGMVDEFDYVFPSHDIRVQKPSPLAYLTAVERMSLEVGDVIFFDDQPAYVAGARAAGLSAFLFTSWDRVVEELDRHGVHVSH</sequence>
<protein>
    <submittedName>
        <fullName evidence="1">HAD-IA family hydrolase</fullName>
    </submittedName>
</protein>
<dbReference type="InterPro" id="IPR006439">
    <property type="entry name" value="HAD-SF_hydro_IA"/>
</dbReference>
<dbReference type="PRINTS" id="PR00413">
    <property type="entry name" value="HADHALOGNASE"/>
</dbReference>
<dbReference type="Pfam" id="PF00702">
    <property type="entry name" value="Hydrolase"/>
    <property type="match status" value="1"/>
</dbReference>
<dbReference type="InterPro" id="IPR023214">
    <property type="entry name" value="HAD_sf"/>
</dbReference>
<organism evidence="1 2">
    <name type="scientific">Streptomyces luomodiensis</name>
    <dbReference type="NCBI Taxonomy" id="3026192"/>
    <lineage>
        <taxon>Bacteria</taxon>
        <taxon>Bacillati</taxon>
        <taxon>Actinomycetota</taxon>
        <taxon>Actinomycetes</taxon>
        <taxon>Kitasatosporales</taxon>
        <taxon>Streptomycetaceae</taxon>
        <taxon>Streptomyces</taxon>
    </lineage>
</organism>
<dbReference type="SUPFAM" id="SSF56784">
    <property type="entry name" value="HAD-like"/>
    <property type="match status" value="1"/>
</dbReference>